<name>T1KKR7_TETUR</name>
<keyword evidence="1" id="KW-0812">Transmembrane</keyword>
<feature type="transmembrane region" description="Helical" evidence="1">
    <location>
        <begin position="141"/>
        <end position="171"/>
    </location>
</feature>
<feature type="transmembrane region" description="Helical" evidence="1">
    <location>
        <begin position="326"/>
        <end position="345"/>
    </location>
</feature>
<feature type="transmembrane region" description="Helical" evidence="1">
    <location>
        <begin position="110"/>
        <end position="129"/>
    </location>
</feature>
<evidence type="ECO:0000313" key="3">
    <source>
        <dbReference type="Proteomes" id="UP000015104"/>
    </source>
</evidence>
<keyword evidence="1" id="KW-0472">Membrane</keyword>
<keyword evidence="1" id="KW-1133">Transmembrane helix</keyword>
<evidence type="ECO:0000313" key="2">
    <source>
        <dbReference type="EnsemblMetazoa" id="tetur13g04726.1"/>
    </source>
</evidence>
<dbReference type="EMBL" id="CAEY01000177">
    <property type="status" value="NOT_ANNOTATED_CDS"/>
    <property type="molecule type" value="Genomic_DNA"/>
</dbReference>
<organism evidence="2 3">
    <name type="scientific">Tetranychus urticae</name>
    <name type="common">Two-spotted spider mite</name>
    <dbReference type="NCBI Taxonomy" id="32264"/>
    <lineage>
        <taxon>Eukaryota</taxon>
        <taxon>Metazoa</taxon>
        <taxon>Ecdysozoa</taxon>
        <taxon>Arthropoda</taxon>
        <taxon>Chelicerata</taxon>
        <taxon>Arachnida</taxon>
        <taxon>Acari</taxon>
        <taxon>Acariformes</taxon>
        <taxon>Trombidiformes</taxon>
        <taxon>Prostigmata</taxon>
        <taxon>Eleutherengona</taxon>
        <taxon>Raphignathae</taxon>
        <taxon>Tetranychoidea</taxon>
        <taxon>Tetranychidae</taxon>
        <taxon>Tetranychus</taxon>
    </lineage>
</organism>
<dbReference type="EnsemblMetazoa" id="tetur13g04726.1">
    <property type="protein sequence ID" value="tetur13g04726.1"/>
    <property type="gene ID" value="tetur13g04726"/>
</dbReference>
<feature type="transmembrane region" description="Helical" evidence="1">
    <location>
        <begin position="20"/>
        <end position="39"/>
    </location>
</feature>
<keyword evidence="3" id="KW-1185">Reference proteome</keyword>
<dbReference type="HOGENOM" id="CLU_795306_0_0_1"/>
<protein>
    <recommendedName>
        <fullName evidence="4">Gustatory receptor</fullName>
    </recommendedName>
</protein>
<reference evidence="3" key="1">
    <citation type="submission" date="2011-08" db="EMBL/GenBank/DDBJ databases">
        <authorList>
            <person name="Rombauts S."/>
        </authorList>
    </citation>
    <scope>NUCLEOTIDE SEQUENCE</scope>
    <source>
        <strain evidence="3">London</strain>
    </source>
</reference>
<dbReference type="Proteomes" id="UP000015104">
    <property type="component" value="Unassembled WGS sequence"/>
</dbReference>
<dbReference type="AlphaFoldDB" id="T1KKR7"/>
<sequence>MDPSCIKSGFLFGRPKLTRWIVTSLFVILLIAAIFSWFITTKVCLKSDSPLKCLIFVGQNDLIASLRSLVAIFGFEWSSLNKFISLLSNLRIDNDCDSIRFMDKSRKLKSILFFAIFCSLSFISLKPLFFGPSGDYFIKYFYSIFAIYNIISALYILSIMIELCICLQAVFRFLNRQIVHLHQVSLTRHEPRSSLKYELKIYRYHYSLGIHLMKAADRFARVYVTWFYTEYAYYSILHVYSRLIFKSGSFVQLMFGATSFVGMSYLTLNLIHVNTQSNNILEQLYEISFHSYDLSFRQQLDFCLYRLSKRDVGFTYGNMFVITPNFITSLATITLSIVLAIPNVLKLSG</sequence>
<reference evidence="2" key="2">
    <citation type="submission" date="2015-06" db="UniProtKB">
        <authorList>
            <consortium name="EnsemblMetazoa"/>
        </authorList>
    </citation>
    <scope>IDENTIFICATION</scope>
</reference>
<evidence type="ECO:0000256" key="1">
    <source>
        <dbReference type="SAM" id="Phobius"/>
    </source>
</evidence>
<accession>T1KKR7</accession>
<evidence type="ECO:0008006" key="4">
    <source>
        <dbReference type="Google" id="ProtNLM"/>
    </source>
</evidence>
<feature type="transmembrane region" description="Helical" evidence="1">
    <location>
        <begin position="250"/>
        <end position="271"/>
    </location>
</feature>
<proteinExistence type="predicted"/>